<feature type="transmembrane region" description="Helical" evidence="1">
    <location>
        <begin position="321"/>
        <end position="344"/>
    </location>
</feature>
<proteinExistence type="predicted"/>
<reference evidence="3" key="1">
    <citation type="submission" date="2020-11" db="EMBL/GenBank/DDBJ databases">
        <authorList>
            <person name="Tran Van P."/>
        </authorList>
    </citation>
    <scope>NUCLEOTIDE SEQUENCE</scope>
</reference>
<evidence type="ECO:0008006" key="5">
    <source>
        <dbReference type="Google" id="ProtNLM"/>
    </source>
</evidence>
<feature type="transmembrane region" description="Helical" evidence="1">
    <location>
        <begin position="243"/>
        <end position="265"/>
    </location>
</feature>
<sequence>MMKGILSVMIVLYISYQCMAGSDWAQFRATMKTSVCQPDKTDNTLMGKIVECRKKHVLTQEKVVEWENKMKDTWKECAEGRDNDLSAYTKVDLKNDTNKRLLFMYCSDGYSTCVVDKIKKAKKEGEEDCNKKMTQEKKDEFQTVNFRSRHTSHRGLALKPIISGIRVFCHQSGNTSLKTSEKSSVRSSVQEVLYEKFCTRSSVQEVLHEKFSLRSSVKNISLYGIQFFHVFFIYRIDRSTTLGMLFVVWVAHIFVPLAVGGYQLWRLSIDYSAGDQSINFSKVFFVLISVKNVENVDKQLSTNSRLFFEIKSKVLALDRTLSFVTVVDISVAILVIMVQIYSLAQNHPLLKQYGTLFMFSTASEITKLVINCMANGLLHTKSDDIMALLDNVDPNRVDEHQFRELLTFKTMAREVRFGFTIGGFAPLKKNTLLT</sequence>
<dbReference type="OrthoDB" id="6529094at2759"/>
<feature type="non-terminal residue" evidence="3">
    <location>
        <position position="1"/>
    </location>
</feature>
<dbReference type="EMBL" id="OC862677">
    <property type="protein sequence ID" value="CAD7630431.1"/>
    <property type="molecule type" value="Genomic_DNA"/>
</dbReference>
<keyword evidence="1" id="KW-1133">Transmembrane helix</keyword>
<dbReference type="Proteomes" id="UP000759131">
    <property type="component" value="Unassembled WGS sequence"/>
</dbReference>
<evidence type="ECO:0000313" key="4">
    <source>
        <dbReference type="Proteomes" id="UP000759131"/>
    </source>
</evidence>
<evidence type="ECO:0000313" key="3">
    <source>
        <dbReference type="EMBL" id="CAD7630431.1"/>
    </source>
</evidence>
<organism evidence="3">
    <name type="scientific">Medioppia subpectinata</name>
    <dbReference type="NCBI Taxonomy" id="1979941"/>
    <lineage>
        <taxon>Eukaryota</taxon>
        <taxon>Metazoa</taxon>
        <taxon>Ecdysozoa</taxon>
        <taxon>Arthropoda</taxon>
        <taxon>Chelicerata</taxon>
        <taxon>Arachnida</taxon>
        <taxon>Acari</taxon>
        <taxon>Acariformes</taxon>
        <taxon>Sarcoptiformes</taxon>
        <taxon>Oribatida</taxon>
        <taxon>Brachypylina</taxon>
        <taxon>Oppioidea</taxon>
        <taxon>Oppiidae</taxon>
        <taxon>Medioppia</taxon>
    </lineage>
</organism>
<keyword evidence="2" id="KW-0732">Signal</keyword>
<dbReference type="AlphaFoldDB" id="A0A7R9KYD8"/>
<evidence type="ECO:0000256" key="2">
    <source>
        <dbReference type="SAM" id="SignalP"/>
    </source>
</evidence>
<feature type="signal peptide" evidence="2">
    <location>
        <begin position="1"/>
        <end position="20"/>
    </location>
</feature>
<evidence type="ECO:0000256" key="1">
    <source>
        <dbReference type="SAM" id="Phobius"/>
    </source>
</evidence>
<keyword evidence="1" id="KW-0472">Membrane</keyword>
<feature type="chain" id="PRO_5036403442" description="Gustatory receptor" evidence="2">
    <location>
        <begin position="21"/>
        <end position="434"/>
    </location>
</feature>
<protein>
    <recommendedName>
        <fullName evidence="5">Gustatory receptor</fullName>
    </recommendedName>
</protein>
<keyword evidence="4" id="KW-1185">Reference proteome</keyword>
<dbReference type="EMBL" id="CAJPIZ010008102">
    <property type="protein sequence ID" value="CAG2110861.1"/>
    <property type="molecule type" value="Genomic_DNA"/>
</dbReference>
<gene>
    <name evidence="3" type="ORF">OSB1V03_LOCUS10844</name>
</gene>
<keyword evidence="1" id="KW-0812">Transmembrane</keyword>
<accession>A0A7R9KYD8</accession>
<name>A0A7R9KYD8_9ACAR</name>